<sequence length="260" mass="29254">MASFPYRSIFIKLPGTNSVCGDSVNVGSCPVKCFRASPISGVDNVNYWCGCSNTIFASVDVAKAGFCEFGDGGSGPSQTRAEALPRVSLTRSRAATRGGSWPNQCCCDLAYLVAYLTRTEPYDAESRRLIWNRAVTHGETEVTNITNVSPVIRRSTSYPPSLWPYEHTQAINSEYTREKYVTRMETLKERMRNIIYKENEKMKNPLNTLNLVDGLQRLGIWYHFVDDISNVLDNVSNKHYKSPDTWNTLDLNLKLLVLDS</sequence>
<gene>
    <name evidence="2" type="ORF">CTI12_AA179150</name>
</gene>
<dbReference type="AlphaFoldDB" id="A0A2U1P9I5"/>
<dbReference type="PANTHER" id="PTHR34376:SF2">
    <property type="entry name" value="SERINE PROTEASE INHIBITOR, KAZAL-TYPE FAMILY PROTEIN"/>
    <property type="match status" value="1"/>
</dbReference>
<evidence type="ECO:0000313" key="2">
    <source>
        <dbReference type="EMBL" id="PWA82390.1"/>
    </source>
</evidence>
<dbReference type="Proteomes" id="UP000245207">
    <property type="component" value="Unassembled WGS sequence"/>
</dbReference>
<dbReference type="EMBL" id="PKPP01001478">
    <property type="protein sequence ID" value="PWA82390.1"/>
    <property type="molecule type" value="Genomic_DNA"/>
</dbReference>
<proteinExistence type="predicted"/>
<dbReference type="STRING" id="35608.A0A2U1P9I5"/>
<evidence type="ECO:0000259" key="1">
    <source>
        <dbReference type="Pfam" id="PF01397"/>
    </source>
</evidence>
<dbReference type="InterPro" id="IPR008930">
    <property type="entry name" value="Terpenoid_cyclase/PrenylTrfase"/>
</dbReference>
<feature type="domain" description="Terpene synthase N-terminal" evidence="1">
    <location>
        <begin position="167"/>
        <end position="251"/>
    </location>
</feature>
<evidence type="ECO:0000313" key="3">
    <source>
        <dbReference type="Proteomes" id="UP000245207"/>
    </source>
</evidence>
<dbReference type="SUPFAM" id="SSF48239">
    <property type="entry name" value="Terpenoid cyclases/Protein prenyltransferases"/>
    <property type="match status" value="1"/>
</dbReference>
<keyword evidence="3" id="KW-1185">Reference proteome</keyword>
<name>A0A2U1P9I5_ARTAN</name>
<reference evidence="2 3" key="1">
    <citation type="journal article" date="2018" name="Mol. Plant">
        <title>The genome of Artemisia annua provides insight into the evolution of Asteraceae family and artemisinin biosynthesis.</title>
        <authorList>
            <person name="Shen Q."/>
            <person name="Zhang L."/>
            <person name="Liao Z."/>
            <person name="Wang S."/>
            <person name="Yan T."/>
            <person name="Shi P."/>
            <person name="Liu M."/>
            <person name="Fu X."/>
            <person name="Pan Q."/>
            <person name="Wang Y."/>
            <person name="Lv Z."/>
            <person name="Lu X."/>
            <person name="Zhang F."/>
            <person name="Jiang W."/>
            <person name="Ma Y."/>
            <person name="Chen M."/>
            <person name="Hao X."/>
            <person name="Li L."/>
            <person name="Tang Y."/>
            <person name="Lv G."/>
            <person name="Zhou Y."/>
            <person name="Sun X."/>
            <person name="Brodelius P.E."/>
            <person name="Rose J.K.C."/>
            <person name="Tang K."/>
        </authorList>
    </citation>
    <scope>NUCLEOTIDE SEQUENCE [LARGE SCALE GENOMIC DNA]</scope>
    <source>
        <strain evidence="3">cv. Huhao1</strain>
        <tissue evidence="2">Leaf</tissue>
    </source>
</reference>
<dbReference type="InterPro" id="IPR001906">
    <property type="entry name" value="Terpene_synth_N"/>
</dbReference>
<dbReference type="Gene3D" id="1.50.10.130">
    <property type="entry name" value="Terpene synthase, N-terminal domain"/>
    <property type="match status" value="1"/>
</dbReference>
<protein>
    <submittedName>
        <fullName evidence="2">Camphene synthase</fullName>
    </submittedName>
</protein>
<dbReference type="InterPro" id="IPR036965">
    <property type="entry name" value="Terpene_synth_N_sf"/>
</dbReference>
<dbReference type="Pfam" id="PF01397">
    <property type="entry name" value="Terpene_synth"/>
    <property type="match status" value="1"/>
</dbReference>
<comment type="caution">
    <text evidence="2">The sequence shown here is derived from an EMBL/GenBank/DDBJ whole genome shotgun (WGS) entry which is preliminary data.</text>
</comment>
<dbReference type="PANTHER" id="PTHR34376">
    <property type="entry name" value="SERINE PROTEASE INHIBITOR, KAZAL-TYPE FAMILY PROTEIN"/>
    <property type="match status" value="1"/>
</dbReference>
<dbReference type="OrthoDB" id="1936865at2759"/>
<accession>A0A2U1P9I5</accession>
<dbReference type="GO" id="GO:0010333">
    <property type="term" value="F:terpene synthase activity"/>
    <property type="evidence" value="ECO:0007669"/>
    <property type="project" value="InterPro"/>
</dbReference>
<organism evidence="2 3">
    <name type="scientific">Artemisia annua</name>
    <name type="common">Sweet wormwood</name>
    <dbReference type="NCBI Taxonomy" id="35608"/>
    <lineage>
        <taxon>Eukaryota</taxon>
        <taxon>Viridiplantae</taxon>
        <taxon>Streptophyta</taxon>
        <taxon>Embryophyta</taxon>
        <taxon>Tracheophyta</taxon>
        <taxon>Spermatophyta</taxon>
        <taxon>Magnoliopsida</taxon>
        <taxon>eudicotyledons</taxon>
        <taxon>Gunneridae</taxon>
        <taxon>Pentapetalae</taxon>
        <taxon>asterids</taxon>
        <taxon>campanulids</taxon>
        <taxon>Asterales</taxon>
        <taxon>Asteraceae</taxon>
        <taxon>Asteroideae</taxon>
        <taxon>Anthemideae</taxon>
        <taxon>Artemisiinae</taxon>
        <taxon>Artemisia</taxon>
    </lineage>
</organism>